<gene>
    <name evidence="1" type="ORF">JAAARDRAFT_200168</name>
</gene>
<dbReference type="EMBL" id="KL197763">
    <property type="protein sequence ID" value="KDQ50287.1"/>
    <property type="molecule type" value="Genomic_DNA"/>
</dbReference>
<evidence type="ECO:0000313" key="2">
    <source>
        <dbReference type="Proteomes" id="UP000027265"/>
    </source>
</evidence>
<proteinExistence type="predicted"/>
<keyword evidence="2" id="KW-1185">Reference proteome</keyword>
<dbReference type="OrthoDB" id="3269684at2759"/>
<name>A0A067PGZ7_9AGAM</name>
<sequence>MTSIVVTGLIAWRLWKITRELEKTLGRHKGRRYLTTYPSDYVSPPPNITTRILSIYADHGLHSIESGALLAAMEIIYLSVSIFKNGGYVLITYVALQQLISRQGNFPTLIIVRIGLGTTTETCDLQARR</sequence>
<dbReference type="HOGENOM" id="CLU_1949129_0_0_1"/>
<organism evidence="1 2">
    <name type="scientific">Jaapia argillacea MUCL 33604</name>
    <dbReference type="NCBI Taxonomy" id="933084"/>
    <lineage>
        <taxon>Eukaryota</taxon>
        <taxon>Fungi</taxon>
        <taxon>Dikarya</taxon>
        <taxon>Basidiomycota</taxon>
        <taxon>Agaricomycotina</taxon>
        <taxon>Agaricomycetes</taxon>
        <taxon>Agaricomycetidae</taxon>
        <taxon>Jaapiales</taxon>
        <taxon>Jaapiaceae</taxon>
        <taxon>Jaapia</taxon>
    </lineage>
</organism>
<accession>A0A067PGZ7</accession>
<reference evidence="2" key="1">
    <citation type="journal article" date="2014" name="Proc. Natl. Acad. Sci. U.S.A.">
        <title>Extensive sampling of basidiomycete genomes demonstrates inadequacy of the white-rot/brown-rot paradigm for wood decay fungi.</title>
        <authorList>
            <person name="Riley R."/>
            <person name="Salamov A.A."/>
            <person name="Brown D.W."/>
            <person name="Nagy L.G."/>
            <person name="Floudas D."/>
            <person name="Held B.W."/>
            <person name="Levasseur A."/>
            <person name="Lombard V."/>
            <person name="Morin E."/>
            <person name="Otillar R."/>
            <person name="Lindquist E.A."/>
            <person name="Sun H."/>
            <person name="LaButti K.M."/>
            <person name="Schmutz J."/>
            <person name="Jabbour D."/>
            <person name="Luo H."/>
            <person name="Baker S.E."/>
            <person name="Pisabarro A.G."/>
            <person name="Walton J.D."/>
            <person name="Blanchette R.A."/>
            <person name="Henrissat B."/>
            <person name="Martin F."/>
            <person name="Cullen D."/>
            <person name="Hibbett D.S."/>
            <person name="Grigoriev I.V."/>
        </authorList>
    </citation>
    <scope>NUCLEOTIDE SEQUENCE [LARGE SCALE GENOMIC DNA]</scope>
    <source>
        <strain evidence="2">MUCL 33604</strain>
    </source>
</reference>
<evidence type="ECO:0000313" key="1">
    <source>
        <dbReference type="EMBL" id="KDQ50287.1"/>
    </source>
</evidence>
<dbReference type="Proteomes" id="UP000027265">
    <property type="component" value="Unassembled WGS sequence"/>
</dbReference>
<protein>
    <submittedName>
        <fullName evidence="1">Uncharacterized protein</fullName>
    </submittedName>
</protein>
<dbReference type="InParanoid" id="A0A067PGZ7"/>
<dbReference type="AlphaFoldDB" id="A0A067PGZ7"/>